<feature type="compositionally biased region" description="Pro residues" evidence="1">
    <location>
        <begin position="1103"/>
        <end position="1115"/>
    </location>
</feature>
<dbReference type="AlphaFoldDB" id="A0A6C0ILM4"/>
<accession>A0A6C0ILM4</accession>
<evidence type="ECO:0000256" key="1">
    <source>
        <dbReference type="SAM" id="MobiDB-lite"/>
    </source>
</evidence>
<feature type="compositionally biased region" description="Low complexity" evidence="1">
    <location>
        <begin position="1187"/>
        <end position="1208"/>
    </location>
</feature>
<dbReference type="EMBL" id="MN740207">
    <property type="protein sequence ID" value="QHT93395.1"/>
    <property type="molecule type" value="Genomic_DNA"/>
</dbReference>
<feature type="compositionally biased region" description="Basic residues" evidence="1">
    <location>
        <begin position="1225"/>
        <end position="1257"/>
    </location>
</feature>
<sequence length="1271" mass="140897">MDDSQNQDQEGSLGEEVAVGKTGSAQPETTTTTQSNSEVIREVKIGSTHTFEASNKRQLETTGNEKAKFVNEGTPNRCLARLVEECINIHYELGGITVSPALFVVKGKKALRMSESYIPVEDARDLVDRLNEISRSDLTSLDKKLISDILEKAISAIKSPKRDNKRDVTDSYYISRLWYTLLVKSISDVAQFGSTIRNAHTLIDNTMTNNRMYPTVCYLSSDLIAAALSTTLGRQVNHPYLILSSRKASNITQTIILQKRELTTISIFLLCLLDETQNILTEIMQNYTGEGLTEQDQAKRANVILGVYKSLNEVSSTGADGHVNTFKSAVISIFKQPKNEIKYPPKNGFMKNIQLWADEYIETVPTAGIDKDIYDKYVTFFESMTTYQYNYDPGTGSSEPHSIANIYGYLEHMIEHGSSSTFFHIPRWIYQLTTDISHLNKSIDQELDTTAINNLSLAEIIAATEDAAYGHDYAGIPGLTSLGEVFMEKVIVNSNENIDNYRPFYYQRNNVELHHGSYEKICIIDALNRNKYVTITQENDHYVTIFNNAKNFLVVNTSELPLQNTITKWNIGQSPYFTNYIDNNTNLLIPRSIYISVDFSRGTPNFYEHVASIKNTLRSYNTVPENTNAFDFMTSRDYGMLLRDIEGNTGLKELIDVTTLFDGAAPIGVVPEFLYDNSNTGSENGRTLIPHMNTINVDGLKLSITTETSGSYDVHDWFNKHAPDSNALVQKISDRLMTVIQTPNMGVDQNIKTIIEARDDNAYMYNFELILGMFFNAKFRTSEYAKNYQEIINGISPALEKIQSDRPGRQRNKSQVALEAEQNDPNLMITTMKNNTIQMIAPRLVEKNEEEQIQKINGADEIIARMTDRYGIPISSSSSAFSTYDVAAQFLNLFNDILRYEKQQEEEEEEEEDGEVDENKETTFDCVMNAMTGALNMSANNATTGVFSTGESISSSGVVNSETITALLQEQIRVRKVYELLNADVRRNVGPETPPQKKSSQNRVPRSADPRLETEVQQQNKSDDGENQGSSDAAIYYNVDSGSDTEVAPVSEGAYGPAASTNLFLRPQPAVALPVTGQVNRDPPPGSFGTPVASSADLAALGIPPPAPAPAPAPAPEGEEVSIVDPGVLLPPPPPVGQGQVEGKSNKRTRSEASLASSEASLASDSEHEAEATASEAPEPEAEASEAPDPASTSASASASASTSTSAPRRNPPRKVRQNGGSRSGTRRKKKVHRKPHSSRKRSSNKKNKQTGSRKSKREKERKNKKTHRRR</sequence>
<feature type="region of interest" description="Disordered" evidence="1">
    <location>
        <begin position="1"/>
        <end position="39"/>
    </location>
</feature>
<organism evidence="2">
    <name type="scientific">viral metagenome</name>
    <dbReference type="NCBI Taxonomy" id="1070528"/>
    <lineage>
        <taxon>unclassified sequences</taxon>
        <taxon>metagenomes</taxon>
        <taxon>organismal metagenomes</taxon>
    </lineage>
</organism>
<feature type="compositionally biased region" description="Polar residues" evidence="1">
    <location>
        <begin position="1"/>
        <end position="10"/>
    </location>
</feature>
<feature type="compositionally biased region" description="Low complexity" evidence="1">
    <location>
        <begin position="1152"/>
        <end position="1164"/>
    </location>
</feature>
<feature type="compositionally biased region" description="Acidic residues" evidence="1">
    <location>
        <begin position="904"/>
        <end position="916"/>
    </location>
</feature>
<proteinExistence type="predicted"/>
<reference evidence="2" key="1">
    <citation type="journal article" date="2020" name="Nature">
        <title>Giant virus diversity and host interactions through global metagenomics.</title>
        <authorList>
            <person name="Schulz F."/>
            <person name="Roux S."/>
            <person name="Paez-Espino D."/>
            <person name="Jungbluth S."/>
            <person name="Walsh D.A."/>
            <person name="Denef V.J."/>
            <person name="McMahon K.D."/>
            <person name="Konstantinidis K.T."/>
            <person name="Eloe-Fadrosh E.A."/>
            <person name="Kyrpides N.C."/>
            <person name="Woyke T."/>
        </authorList>
    </citation>
    <scope>NUCLEOTIDE SEQUENCE</scope>
    <source>
        <strain evidence="2">GVMAG-M-3300024252-29</strain>
    </source>
</reference>
<feature type="region of interest" description="Disordered" evidence="1">
    <location>
        <begin position="1075"/>
        <end position="1271"/>
    </location>
</feature>
<feature type="compositionally biased region" description="Polar residues" evidence="1">
    <location>
        <begin position="23"/>
        <end position="38"/>
    </location>
</feature>
<feature type="region of interest" description="Disordered" evidence="1">
    <location>
        <begin position="987"/>
        <end position="1032"/>
    </location>
</feature>
<evidence type="ECO:0000313" key="2">
    <source>
        <dbReference type="EMBL" id="QHT93395.1"/>
    </source>
</evidence>
<protein>
    <submittedName>
        <fullName evidence="2">Uncharacterized protein</fullName>
    </submittedName>
</protein>
<name>A0A6C0ILM4_9ZZZZ</name>
<feature type="region of interest" description="Disordered" evidence="1">
    <location>
        <begin position="902"/>
        <end position="921"/>
    </location>
</feature>